<dbReference type="eggNOG" id="arCOG07570">
    <property type="taxonomic scope" value="Archaea"/>
</dbReference>
<keyword evidence="2" id="KW-0812">Transmembrane</keyword>
<organism evidence="4 5">
    <name type="scientific">Halogeometricum pallidum JCM 14848</name>
    <dbReference type="NCBI Taxonomy" id="1227487"/>
    <lineage>
        <taxon>Archaea</taxon>
        <taxon>Methanobacteriati</taxon>
        <taxon>Methanobacteriota</taxon>
        <taxon>Stenosarchaea group</taxon>
        <taxon>Halobacteria</taxon>
        <taxon>Halobacteriales</taxon>
        <taxon>Haloferacaceae</taxon>
        <taxon>Halogeometricum</taxon>
    </lineage>
</organism>
<dbReference type="Gene3D" id="3.30.70.1450">
    <property type="entry name" value="Regulator of K+ conductance, C-terminal domain"/>
    <property type="match status" value="1"/>
</dbReference>
<evidence type="ECO:0000256" key="1">
    <source>
        <dbReference type="SAM" id="MobiDB-lite"/>
    </source>
</evidence>
<dbReference type="SUPFAM" id="SSF116726">
    <property type="entry name" value="TrkA C-terminal domain-like"/>
    <property type="match status" value="1"/>
</dbReference>
<evidence type="ECO:0000259" key="3">
    <source>
        <dbReference type="PROSITE" id="PS51202"/>
    </source>
</evidence>
<keyword evidence="2" id="KW-1133">Transmembrane helix</keyword>
<dbReference type="InterPro" id="IPR058604">
    <property type="entry name" value="DUF8167_3rd"/>
</dbReference>
<dbReference type="InParanoid" id="M0DBU7"/>
<feature type="transmembrane region" description="Helical" evidence="2">
    <location>
        <begin position="85"/>
        <end position="104"/>
    </location>
</feature>
<keyword evidence="2" id="KW-0472">Membrane</keyword>
<accession>M0DBU7</accession>
<dbReference type="PATRIC" id="fig|1227487.5.peg.1192"/>
<dbReference type="Pfam" id="PF26503">
    <property type="entry name" value="DUF8167_3rd"/>
    <property type="match status" value="1"/>
</dbReference>
<name>M0DBU7_HALPD</name>
<keyword evidence="5" id="KW-1185">Reference proteome</keyword>
<feature type="region of interest" description="Disordered" evidence="1">
    <location>
        <begin position="389"/>
        <end position="413"/>
    </location>
</feature>
<feature type="compositionally biased region" description="Low complexity" evidence="1">
    <location>
        <begin position="400"/>
        <end position="413"/>
    </location>
</feature>
<evidence type="ECO:0000313" key="5">
    <source>
        <dbReference type="Proteomes" id="UP000011513"/>
    </source>
</evidence>
<dbReference type="GO" id="GO:0008324">
    <property type="term" value="F:monoatomic cation transmembrane transporter activity"/>
    <property type="evidence" value="ECO:0007669"/>
    <property type="project" value="InterPro"/>
</dbReference>
<dbReference type="Proteomes" id="UP000011513">
    <property type="component" value="Unassembled WGS sequence"/>
</dbReference>
<evidence type="ECO:0000313" key="4">
    <source>
        <dbReference type="EMBL" id="ELZ32945.1"/>
    </source>
</evidence>
<sequence>MTPAFQLDAVLRSVSVLLDDVALIAGIAVGSAAVAAAAAIVYRWYTREQVPQWLASLFGGTPAAVYISGIGLLDTITDPTRAADVFAPSTMLLNSTVLVAAVAVSPVGRAVGDRFATDVFAFAGTSAVDAEVGRIVRTVGRVAAVELPEEADDIGDIDGYDSVPRARKEAMAGKRLLFPRRLTDAELTDRLVTRIKEDYGIGHVDVELDDDGDVSFLALGRRVAGLGPTMPPGVAAVAVRADPGAGASAGDAVQLWRASEDGDPERVVGAELRATAGDVATVILDESDAERLDRDEEYRLLTLPSDPGAEHEFTSLLRGADETMETVTIEAGSDLVGATLGNLDATVVAVRTAAGSIDAIPARARELDADDVLFLVARPETIRRVSRFATATETDDDSDGTSASVASDSAGDD</sequence>
<proteinExistence type="predicted"/>
<dbReference type="InterPro" id="IPR006037">
    <property type="entry name" value="RCK_C"/>
</dbReference>
<dbReference type="AlphaFoldDB" id="M0DBU7"/>
<dbReference type="InterPro" id="IPR058603">
    <property type="entry name" value="DUF8167_2nd"/>
</dbReference>
<feature type="transmembrane region" description="Helical" evidence="2">
    <location>
        <begin position="54"/>
        <end position="73"/>
    </location>
</feature>
<dbReference type="RefSeq" id="WP_008384850.1">
    <property type="nucleotide sequence ID" value="NZ_AOIV01000009.1"/>
</dbReference>
<dbReference type="EMBL" id="AOIV01000009">
    <property type="protein sequence ID" value="ELZ32945.1"/>
    <property type="molecule type" value="Genomic_DNA"/>
</dbReference>
<feature type="transmembrane region" description="Helical" evidence="2">
    <location>
        <begin position="21"/>
        <end position="42"/>
    </location>
</feature>
<dbReference type="InterPro" id="IPR058480">
    <property type="entry name" value="DUF8167_N"/>
</dbReference>
<dbReference type="OrthoDB" id="205214at2157"/>
<evidence type="ECO:0000256" key="2">
    <source>
        <dbReference type="SAM" id="Phobius"/>
    </source>
</evidence>
<dbReference type="Pfam" id="PF26502">
    <property type="entry name" value="DUF8167_2nd"/>
    <property type="match status" value="1"/>
</dbReference>
<dbReference type="GO" id="GO:0006813">
    <property type="term" value="P:potassium ion transport"/>
    <property type="evidence" value="ECO:0007669"/>
    <property type="project" value="InterPro"/>
</dbReference>
<comment type="caution">
    <text evidence="4">The sequence shown here is derived from an EMBL/GenBank/DDBJ whole genome shotgun (WGS) entry which is preliminary data.</text>
</comment>
<dbReference type="PROSITE" id="PS51202">
    <property type="entry name" value="RCK_C"/>
    <property type="match status" value="1"/>
</dbReference>
<reference evidence="4 5" key="1">
    <citation type="journal article" date="2014" name="PLoS Genet.">
        <title>Phylogenetically driven sequencing of extremely halophilic archaea reveals strategies for static and dynamic osmo-response.</title>
        <authorList>
            <person name="Becker E.A."/>
            <person name="Seitzer P.M."/>
            <person name="Tritt A."/>
            <person name="Larsen D."/>
            <person name="Krusor M."/>
            <person name="Yao A.I."/>
            <person name="Wu D."/>
            <person name="Madern D."/>
            <person name="Eisen J.A."/>
            <person name="Darling A.E."/>
            <person name="Facciotti M.T."/>
        </authorList>
    </citation>
    <scope>NUCLEOTIDE SEQUENCE [LARGE SCALE GENOMIC DNA]</scope>
    <source>
        <strain evidence="4 5">JCM 14848</strain>
    </source>
</reference>
<feature type="domain" description="RCK C-terminal" evidence="3">
    <location>
        <begin position="311"/>
        <end position="391"/>
    </location>
</feature>
<dbReference type="Pfam" id="PF26501">
    <property type="entry name" value="DUF8167"/>
    <property type="match status" value="1"/>
</dbReference>
<dbReference type="InterPro" id="IPR036721">
    <property type="entry name" value="RCK_C_sf"/>
</dbReference>
<gene>
    <name evidence="4" type="ORF">C474_05845</name>
</gene>
<protein>
    <submittedName>
        <fullName evidence="4">Trka-like protein</fullName>
    </submittedName>
</protein>